<dbReference type="EMBL" id="BGZK01001023">
    <property type="protein sequence ID" value="GBP68779.1"/>
    <property type="molecule type" value="Genomic_DNA"/>
</dbReference>
<dbReference type="Proteomes" id="UP000299102">
    <property type="component" value="Unassembled WGS sequence"/>
</dbReference>
<protein>
    <submittedName>
        <fullName evidence="2">Uncharacterized protein</fullName>
    </submittedName>
</protein>
<feature type="compositionally biased region" description="Basic and acidic residues" evidence="1">
    <location>
        <begin position="1"/>
        <end position="11"/>
    </location>
</feature>
<comment type="caution">
    <text evidence="2">The sequence shown here is derived from an EMBL/GenBank/DDBJ whole genome shotgun (WGS) entry which is preliminary data.</text>
</comment>
<accession>A0A4C1Y2L3</accession>
<proteinExistence type="predicted"/>
<evidence type="ECO:0000313" key="2">
    <source>
        <dbReference type="EMBL" id="GBP68779.1"/>
    </source>
</evidence>
<feature type="region of interest" description="Disordered" evidence="1">
    <location>
        <begin position="1"/>
        <end position="25"/>
    </location>
</feature>
<evidence type="ECO:0000256" key="1">
    <source>
        <dbReference type="SAM" id="MobiDB-lite"/>
    </source>
</evidence>
<gene>
    <name evidence="2" type="ORF">EVAR_83512_1</name>
</gene>
<keyword evidence="3" id="KW-1185">Reference proteome</keyword>
<organism evidence="2 3">
    <name type="scientific">Eumeta variegata</name>
    <name type="common">Bagworm moth</name>
    <name type="synonym">Eumeta japonica</name>
    <dbReference type="NCBI Taxonomy" id="151549"/>
    <lineage>
        <taxon>Eukaryota</taxon>
        <taxon>Metazoa</taxon>
        <taxon>Ecdysozoa</taxon>
        <taxon>Arthropoda</taxon>
        <taxon>Hexapoda</taxon>
        <taxon>Insecta</taxon>
        <taxon>Pterygota</taxon>
        <taxon>Neoptera</taxon>
        <taxon>Endopterygota</taxon>
        <taxon>Lepidoptera</taxon>
        <taxon>Glossata</taxon>
        <taxon>Ditrysia</taxon>
        <taxon>Tineoidea</taxon>
        <taxon>Psychidae</taxon>
        <taxon>Oiketicinae</taxon>
        <taxon>Eumeta</taxon>
    </lineage>
</organism>
<evidence type="ECO:0000313" key="3">
    <source>
        <dbReference type="Proteomes" id="UP000299102"/>
    </source>
</evidence>
<name>A0A4C1Y2L3_EUMVA</name>
<sequence>MKPEPRSRLDQEGIMDEEWDRNNDGCVDHSDISRHKRSNEKRMCVTTQYSGLHANCRGRHMEDGVDTKAAHSIKKD</sequence>
<reference evidence="2 3" key="1">
    <citation type="journal article" date="2019" name="Commun. Biol.">
        <title>The bagworm genome reveals a unique fibroin gene that provides high tensile strength.</title>
        <authorList>
            <person name="Kono N."/>
            <person name="Nakamura H."/>
            <person name="Ohtoshi R."/>
            <person name="Tomita M."/>
            <person name="Numata K."/>
            <person name="Arakawa K."/>
        </authorList>
    </citation>
    <scope>NUCLEOTIDE SEQUENCE [LARGE SCALE GENOMIC DNA]</scope>
</reference>
<dbReference type="AlphaFoldDB" id="A0A4C1Y2L3"/>